<sequence length="77" mass="8428">MYIVKNATLYMGTGEIIENGSFLVKDGKFSEINSDETVDCKTLDMQGKTITPGLIDVHTHLGVFEDGVGKMGMILMK</sequence>
<protein>
    <recommendedName>
        <fullName evidence="3">Amidohydrolase family protein</fullName>
    </recommendedName>
</protein>
<keyword evidence="2" id="KW-1185">Reference proteome</keyword>
<dbReference type="SUPFAM" id="SSF51338">
    <property type="entry name" value="Composite domain of metallo-dependent hydrolases"/>
    <property type="match status" value="1"/>
</dbReference>
<accession>A0A2V3VZV8</accession>
<evidence type="ECO:0000313" key="1">
    <source>
        <dbReference type="EMBL" id="PXW85535.1"/>
    </source>
</evidence>
<dbReference type="EMBL" id="QJJQ01000010">
    <property type="protein sequence ID" value="PXW85535.1"/>
    <property type="molecule type" value="Genomic_DNA"/>
</dbReference>
<dbReference type="InterPro" id="IPR011059">
    <property type="entry name" value="Metal-dep_hydrolase_composite"/>
</dbReference>
<comment type="caution">
    <text evidence="1">The sequence shown here is derived from an EMBL/GenBank/DDBJ whole genome shotgun (WGS) entry which is preliminary data.</text>
</comment>
<evidence type="ECO:0000313" key="2">
    <source>
        <dbReference type="Proteomes" id="UP000247978"/>
    </source>
</evidence>
<dbReference type="PANTHER" id="PTHR43135:SF3">
    <property type="entry name" value="ALPHA-D-RIBOSE 1-METHYLPHOSPHONATE 5-TRIPHOSPHATE DIPHOSPHATASE"/>
    <property type="match status" value="1"/>
</dbReference>
<organism evidence="1 2">
    <name type="scientific">Pseudogracilibacillus auburnensis</name>
    <dbReference type="NCBI Taxonomy" id="1494959"/>
    <lineage>
        <taxon>Bacteria</taxon>
        <taxon>Bacillati</taxon>
        <taxon>Bacillota</taxon>
        <taxon>Bacilli</taxon>
        <taxon>Bacillales</taxon>
        <taxon>Bacillaceae</taxon>
        <taxon>Pseudogracilibacillus</taxon>
    </lineage>
</organism>
<evidence type="ECO:0008006" key="3">
    <source>
        <dbReference type="Google" id="ProtNLM"/>
    </source>
</evidence>
<dbReference type="AlphaFoldDB" id="A0A2V3VZV8"/>
<reference evidence="1 2" key="1">
    <citation type="submission" date="2018-05" db="EMBL/GenBank/DDBJ databases">
        <title>Genomic Encyclopedia of Type Strains, Phase IV (KMG-IV): sequencing the most valuable type-strain genomes for metagenomic binning, comparative biology and taxonomic classification.</title>
        <authorList>
            <person name="Goeker M."/>
        </authorList>
    </citation>
    <scope>NUCLEOTIDE SEQUENCE [LARGE SCALE GENOMIC DNA]</scope>
    <source>
        <strain evidence="1 2">DSM 28556</strain>
    </source>
</reference>
<proteinExistence type="predicted"/>
<dbReference type="GO" id="GO:0016810">
    <property type="term" value="F:hydrolase activity, acting on carbon-nitrogen (but not peptide) bonds"/>
    <property type="evidence" value="ECO:0007669"/>
    <property type="project" value="InterPro"/>
</dbReference>
<dbReference type="InterPro" id="IPR051781">
    <property type="entry name" value="Metallo-dep_Hydrolase"/>
</dbReference>
<dbReference type="PANTHER" id="PTHR43135">
    <property type="entry name" value="ALPHA-D-RIBOSE 1-METHYLPHOSPHONATE 5-TRIPHOSPHATE DIPHOSPHATASE"/>
    <property type="match status" value="1"/>
</dbReference>
<name>A0A2V3VZV8_9BACI</name>
<dbReference type="Proteomes" id="UP000247978">
    <property type="component" value="Unassembled WGS sequence"/>
</dbReference>
<gene>
    <name evidence="1" type="ORF">DFR56_11034</name>
</gene>
<dbReference type="Gene3D" id="2.30.40.10">
    <property type="entry name" value="Urease, subunit C, domain 1"/>
    <property type="match status" value="1"/>
</dbReference>